<comment type="caution">
    <text evidence="1">The sequence shown here is derived from an EMBL/GenBank/DDBJ whole genome shotgun (WGS) entry which is preliminary data.</text>
</comment>
<evidence type="ECO:0000313" key="2">
    <source>
        <dbReference type="Proteomes" id="UP000526786"/>
    </source>
</evidence>
<gene>
    <name evidence="1" type="ORF">H2B05_01275</name>
</gene>
<accession>A0AC60W1J2</accession>
<evidence type="ECO:0000313" key="1">
    <source>
        <dbReference type="EMBL" id="MBA4453561.1"/>
    </source>
</evidence>
<dbReference type="Proteomes" id="UP000526786">
    <property type="component" value="Unassembled WGS sequence"/>
</dbReference>
<sequence length="64" mass="7658">MDKKIPLVNDLPKIIPCTNCNLPMQYQKKFKEKFLWQCFKCGKKYFVSEKLGNYLVEETWSPPK</sequence>
<dbReference type="EMBL" id="JACENC010000053">
    <property type="protein sequence ID" value="MBA4453561.1"/>
    <property type="molecule type" value="Genomic_DNA"/>
</dbReference>
<protein>
    <submittedName>
        <fullName evidence="1">Uncharacterized protein</fullName>
    </submittedName>
</protein>
<reference evidence="1 2" key="1">
    <citation type="journal article" date="2020" name="Appl. Environ. Microbiol.">
        <title>Genomic Characteristics of a Novel Species of Ammonia-Oxidizing Archaea from the Jiulong River Estuary.</title>
        <authorList>
            <person name="Zou D."/>
            <person name="Wan R."/>
            <person name="Han L."/>
            <person name="Xu M.N."/>
            <person name="Liu Y."/>
            <person name="Liu H."/>
            <person name="Kao S.J."/>
            <person name="Li M."/>
        </authorList>
    </citation>
    <scope>NUCLEOTIDE SEQUENCE [LARGE SCALE GENOMIC DNA]</scope>
    <source>
        <strain evidence="1">W2bin3</strain>
    </source>
</reference>
<organism evidence="1 2">
    <name type="scientific">Candidatus Nitrosomaritimum aestuariumsis</name>
    <dbReference type="NCBI Taxonomy" id="3342354"/>
    <lineage>
        <taxon>Archaea</taxon>
        <taxon>Nitrososphaerota</taxon>
        <taxon>Nitrososphaeria</taxon>
        <taxon>Nitrosopumilales</taxon>
        <taxon>Nitrosopumilaceae</taxon>
        <taxon>Candidatus Nitrosomaritimum</taxon>
    </lineage>
</organism>
<proteinExistence type="predicted"/>
<name>A0AC60W1J2_9ARCH</name>